<keyword evidence="5" id="KW-0274">FAD</keyword>
<comment type="cofactor">
    <cofactor evidence="5">
        <name>FAD</name>
        <dbReference type="ChEBI" id="CHEBI:57692"/>
    </cofactor>
</comment>
<dbReference type="NCBIfam" id="TIGR00676">
    <property type="entry name" value="fadh2"/>
    <property type="match status" value="1"/>
</dbReference>
<dbReference type="RefSeq" id="WP_216874138.1">
    <property type="nucleotide sequence ID" value="NZ_JAERQM010000002.1"/>
</dbReference>
<dbReference type="PANTHER" id="PTHR45754:SF3">
    <property type="entry name" value="METHYLENETETRAHYDROFOLATE REDUCTASE (NADPH)"/>
    <property type="match status" value="1"/>
</dbReference>
<dbReference type="EMBL" id="JAERQM010000002">
    <property type="protein sequence ID" value="MBU8543617.1"/>
    <property type="molecule type" value="Genomic_DNA"/>
</dbReference>
<dbReference type="Pfam" id="PF02219">
    <property type="entry name" value="MTHFR"/>
    <property type="match status" value="1"/>
</dbReference>
<reference evidence="6 7" key="1">
    <citation type="submission" date="2021-01" db="EMBL/GenBank/DDBJ databases">
        <title>Roseomonas sp. nov, a bacterium isolated from an oil production mixture in Yumen Oilfield.</title>
        <authorList>
            <person name="Wu D."/>
        </authorList>
    </citation>
    <scope>NUCLEOTIDE SEQUENCE [LARGE SCALE GENOMIC DNA]</scope>
    <source>
        <strain evidence="6 7">ROY-5-3</strain>
    </source>
</reference>
<keyword evidence="2" id="KW-0486">Methionine biosynthesis</keyword>
<sequence length="310" mass="33520">MDMALPGTLQRWLTGPRVAGLPVPTEMPPPKLSFEFFPPKNEALETALWAAIRRLEPLGPRFVSVTYGAGGTTRSRTHDTVARLAKETSLTPAAHLTCVGATREEVDEVARDYLAAGVRNIVALRGDPPAGASEYTPHPGGYAQAEDLVRGLRRIGDFDISVGAYPETHPAAASASADLDFLKRKIDAGATRAITQYFFDTDVYLRFIDRCAAAGITVPIVPGILPVSHFGQMKKFSAMCGASVPAWMGRLFEGLEEDVETRRMVAAVVAAEQVRLLQANGVDEFHFYTLNRADLTYAIAHLLGARPKAG</sequence>
<keyword evidence="1" id="KW-0028">Amino-acid biosynthesis</keyword>
<dbReference type="GO" id="GO:0004489">
    <property type="term" value="F:methylenetetrahydrofolate reductase [NAD(P)H] activity"/>
    <property type="evidence" value="ECO:0007669"/>
    <property type="project" value="UniProtKB-EC"/>
</dbReference>
<comment type="pathway">
    <text evidence="5">One-carbon metabolism; tetrahydrofolate interconversion.</text>
</comment>
<keyword evidence="5 6" id="KW-0560">Oxidoreductase</keyword>
<dbReference type="Proteomes" id="UP000689967">
    <property type="component" value="Unassembled WGS sequence"/>
</dbReference>
<comment type="catalytic activity">
    <reaction evidence="4">
        <text>(6S)-5-methyl-5,6,7,8-tetrahydrofolate + NAD(+) = (6R)-5,10-methylene-5,6,7,8-tetrahydrofolate + NADH + H(+)</text>
        <dbReference type="Rhea" id="RHEA:19821"/>
        <dbReference type="ChEBI" id="CHEBI:15378"/>
        <dbReference type="ChEBI" id="CHEBI:15636"/>
        <dbReference type="ChEBI" id="CHEBI:18608"/>
        <dbReference type="ChEBI" id="CHEBI:57540"/>
        <dbReference type="ChEBI" id="CHEBI:57945"/>
        <dbReference type="EC" id="1.5.1.54"/>
    </reaction>
    <physiologicalReaction direction="right-to-left" evidence="4">
        <dbReference type="Rhea" id="RHEA:19823"/>
    </physiologicalReaction>
</comment>
<evidence type="ECO:0000256" key="5">
    <source>
        <dbReference type="RuleBase" id="RU003862"/>
    </source>
</evidence>
<evidence type="ECO:0000256" key="4">
    <source>
        <dbReference type="ARBA" id="ARBA00048628"/>
    </source>
</evidence>
<comment type="similarity">
    <text evidence="5">Belongs to the methylenetetrahydrofolate reductase family.</text>
</comment>
<gene>
    <name evidence="6" type="primary">metF</name>
    <name evidence="6" type="ORF">JJQ90_07865</name>
</gene>
<dbReference type="EC" id="1.5.1.54" evidence="5"/>
<evidence type="ECO:0000313" key="7">
    <source>
        <dbReference type="Proteomes" id="UP000689967"/>
    </source>
</evidence>
<keyword evidence="7" id="KW-1185">Reference proteome</keyword>
<dbReference type="CDD" id="cd00537">
    <property type="entry name" value="MTHFR"/>
    <property type="match status" value="1"/>
</dbReference>
<comment type="caution">
    <text evidence="6">The sequence shown here is derived from an EMBL/GenBank/DDBJ whole genome shotgun (WGS) entry which is preliminary data.</text>
</comment>
<dbReference type="InterPro" id="IPR004620">
    <property type="entry name" value="MTHF_reductase_bac"/>
</dbReference>
<organism evidence="6 7">
    <name type="scientific">Falsiroseomonas oleicola</name>
    <dbReference type="NCBI Taxonomy" id="2801474"/>
    <lineage>
        <taxon>Bacteria</taxon>
        <taxon>Pseudomonadati</taxon>
        <taxon>Pseudomonadota</taxon>
        <taxon>Alphaproteobacteria</taxon>
        <taxon>Acetobacterales</taxon>
        <taxon>Roseomonadaceae</taxon>
        <taxon>Falsiroseomonas</taxon>
    </lineage>
</organism>
<accession>A0ABS6H4J7</accession>
<comment type="pathway">
    <text evidence="3">Amino-acid biosynthesis; L-methionine biosynthesis via de novo pathway.</text>
</comment>
<dbReference type="InterPro" id="IPR003171">
    <property type="entry name" value="Mehydrof_redctse-like"/>
</dbReference>
<evidence type="ECO:0000313" key="6">
    <source>
        <dbReference type="EMBL" id="MBU8543617.1"/>
    </source>
</evidence>
<keyword evidence="5" id="KW-0285">Flavoprotein</keyword>
<evidence type="ECO:0000256" key="3">
    <source>
        <dbReference type="ARBA" id="ARBA00034478"/>
    </source>
</evidence>
<proteinExistence type="inferred from homology"/>
<evidence type="ECO:0000256" key="1">
    <source>
        <dbReference type="ARBA" id="ARBA00022605"/>
    </source>
</evidence>
<dbReference type="PANTHER" id="PTHR45754">
    <property type="entry name" value="METHYLENETETRAHYDROFOLATE REDUCTASE"/>
    <property type="match status" value="1"/>
</dbReference>
<evidence type="ECO:0000256" key="2">
    <source>
        <dbReference type="ARBA" id="ARBA00023167"/>
    </source>
</evidence>
<protein>
    <recommendedName>
        <fullName evidence="5">Methylenetetrahydrofolate reductase</fullName>
        <ecNumber evidence="5">1.5.1.54</ecNumber>
    </recommendedName>
</protein>
<name>A0ABS6H4J7_9PROT</name>